<dbReference type="Proteomes" id="UP000509579">
    <property type="component" value="Chromosome"/>
</dbReference>
<accession>A0A6N1X2A8</accession>
<dbReference type="PROSITE" id="PS51318">
    <property type="entry name" value="TAT"/>
    <property type="match status" value="1"/>
</dbReference>
<dbReference type="Pfam" id="PF00753">
    <property type="entry name" value="Lactamase_B"/>
    <property type="match status" value="1"/>
</dbReference>
<dbReference type="InterPro" id="IPR006311">
    <property type="entry name" value="TAT_signal"/>
</dbReference>
<reference evidence="6 7" key="1">
    <citation type="submission" date="2020-06" db="EMBL/GenBank/DDBJ databases">
        <title>Acidovorax antarctica sp. nov., isolated from Corinth ice sheet soil, Antarctic Fields Peninsula.</title>
        <authorList>
            <person name="Xu Q."/>
            <person name="Peng F."/>
        </authorList>
    </citation>
    <scope>NUCLEOTIDE SEQUENCE [LARGE SCALE GENOMIC DNA]</scope>
    <source>
        <strain evidence="6 7">16-35-5</strain>
    </source>
</reference>
<keyword evidence="4" id="KW-0862">Zinc</keyword>
<feature type="domain" description="Metallo-beta-lactamase" evidence="5">
    <location>
        <begin position="93"/>
        <end position="298"/>
    </location>
</feature>
<dbReference type="CDD" id="cd07720">
    <property type="entry name" value="OPHC2-like_MBL-fold"/>
    <property type="match status" value="1"/>
</dbReference>
<dbReference type="GO" id="GO:0016787">
    <property type="term" value="F:hydrolase activity"/>
    <property type="evidence" value="ECO:0007669"/>
    <property type="project" value="UniProtKB-KW"/>
</dbReference>
<dbReference type="PROSITE" id="PS51257">
    <property type="entry name" value="PROKAR_LIPOPROTEIN"/>
    <property type="match status" value="1"/>
</dbReference>
<dbReference type="SUPFAM" id="SSF56281">
    <property type="entry name" value="Metallo-hydrolase/oxidoreductase"/>
    <property type="match status" value="1"/>
</dbReference>
<evidence type="ECO:0000259" key="5">
    <source>
        <dbReference type="SMART" id="SM00849"/>
    </source>
</evidence>
<protein>
    <submittedName>
        <fullName evidence="6">MBL fold metallo-hydrolase</fullName>
    </submittedName>
</protein>
<dbReference type="Gene3D" id="3.60.15.10">
    <property type="entry name" value="Ribonuclease Z/Hydroxyacylglutathione hydrolase-like"/>
    <property type="match status" value="1"/>
</dbReference>
<dbReference type="SMART" id="SM00849">
    <property type="entry name" value="Lactamase_B"/>
    <property type="match status" value="1"/>
</dbReference>
<dbReference type="InterPro" id="IPR036866">
    <property type="entry name" value="RibonucZ/Hydroxyglut_hydro"/>
</dbReference>
<dbReference type="RefSeq" id="WP_175502800.1">
    <property type="nucleotide sequence ID" value="NZ_CP054840.1"/>
</dbReference>
<dbReference type="InterPro" id="IPR001279">
    <property type="entry name" value="Metallo-B-lactamas"/>
</dbReference>
<evidence type="ECO:0000313" key="7">
    <source>
        <dbReference type="Proteomes" id="UP000509579"/>
    </source>
</evidence>
<name>A0A6N1X2A8_9BURK</name>
<dbReference type="EMBL" id="CP054840">
    <property type="protein sequence ID" value="QKV51870.1"/>
    <property type="molecule type" value="Genomic_DNA"/>
</dbReference>
<evidence type="ECO:0000256" key="3">
    <source>
        <dbReference type="ARBA" id="ARBA00022801"/>
    </source>
</evidence>
<sequence>MQATRRQWLVWGAGSVAAAAGITGCANTPAPASAPGGAPGFVRRKVGNARVVALSDGVGRRPLAEGFVRNATLAQVKATLAAQDLPTDYIDVPYTCFVLETEGKRYLLDTGFADNGPPGTGQLVKHMRAAGIDPESIDAVVLSHLHGDHINGLRRKDGSLVFPQALVYVPAPEHAFWLDADRRNAAPEAARAGFMAVQRVFQDYPADQLRLFEPGMAVVGGIESIAAFGHSPGHTALALRSGNERFTYLGDAAHFPALFVRNPDWQVQFDMDPAQARATRHALLARMAQEGGLVGGFHFPLPALGRIRKQGDGYQFVPEK</sequence>
<keyword evidence="7" id="KW-1185">Reference proteome</keyword>
<evidence type="ECO:0000256" key="2">
    <source>
        <dbReference type="ARBA" id="ARBA00022723"/>
    </source>
</evidence>
<evidence type="ECO:0000256" key="4">
    <source>
        <dbReference type="ARBA" id="ARBA00022833"/>
    </source>
</evidence>
<proteinExistence type="inferred from homology"/>
<keyword evidence="2" id="KW-0479">Metal-binding</keyword>
<gene>
    <name evidence="6" type="ORF">HUK68_02545</name>
</gene>
<dbReference type="PANTHER" id="PTHR42978">
    <property type="entry name" value="QUORUM-QUENCHING LACTONASE YTNP-RELATED-RELATED"/>
    <property type="match status" value="1"/>
</dbReference>
<dbReference type="AlphaFoldDB" id="A0A6N1X2A8"/>
<comment type="similarity">
    <text evidence="1">Belongs to the metallo-beta-lactamase superfamily.</text>
</comment>
<dbReference type="GO" id="GO:0046872">
    <property type="term" value="F:metal ion binding"/>
    <property type="evidence" value="ECO:0007669"/>
    <property type="project" value="UniProtKB-KW"/>
</dbReference>
<dbReference type="InterPro" id="IPR051013">
    <property type="entry name" value="MBL_superfamily_lactonases"/>
</dbReference>
<evidence type="ECO:0000256" key="1">
    <source>
        <dbReference type="ARBA" id="ARBA00007749"/>
    </source>
</evidence>
<keyword evidence="3 6" id="KW-0378">Hydrolase</keyword>
<evidence type="ECO:0000313" key="6">
    <source>
        <dbReference type="EMBL" id="QKV51870.1"/>
    </source>
</evidence>
<dbReference type="KEGG" id="aant:HUK68_02545"/>
<dbReference type="PANTHER" id="PTHR42978:SF6">
    <property type="entry name" value="QUORUM-QUENCHING LACTONASE YTNP-RELATED"/>
    <property type="match status" value="1"/>
</dbReference>
<organism evidence="6 7">
    <name type="scientific">Comamonas antarctica</name>
    <dbReference type="NCBI Taxonomy" id="2743470"/>
    <lineage>
        <taxon>Bacteria</taxon>
        <taxon>Pseudomonadati</taxon>
        <taxon>Pseudomonadota</taxon>
        <taxon>Betaproteobacteria</taxon>
        <taxon>Burkholderiales</taxon>
        <taxon>Comamonadaceae</taxon>
        <taxon>Comamonas</taxon>
    </lineage>
</organism>